<feature type="compositionally biased region" description="Low complexity" evidence="1">
    <location>
        <begin position="327"/>
        <end position="341"/>
    </location>
</feature>
<dbReference type="RefSeq" id="WP_219543638.1">
    <property type="nucleotide sequence ID" value="NZ_JAHKRN010000004.1"/>
</dbReference>
<evidence type="ECO:0000259" key="2">
    <source>
        <dbReference type="Pfam" id="PF25547"/>
    </source>
</evidence>
<dbReference type="InterPro" id="IPR057746">
    <property type="entry name" value="CpnT-like_N"/>
</dbReference>
<evidence type="ECO:0000313" key="4">
    <source>
        <dbReference type="Proteomes" id="UP001596096"/>
    </source>
</evidence>
<feature type="compositionally biased region" description="Gly residues" evidence="1">
    <location>
        <begin position="406"/>
        <end position="415"/>
    </location>
</feature>
<feature type="domain" description="Outer membrane channel protein CpnT-like N-terminal" evidence="2">
    <location>
        <begin position="35"/>
        <end position="118"/>
    </location>
</feature>
<feature type="region of interest" description="Disordered" evidence="1">
    <location>
        <begin position="182"/>
        <end position="341"/>
    </location>
</feature>
<feature type="compositionally biased region" description="Pro residues" evidence="1">
    <location>
        <begin position="273"/>
        <end position="284"/>
    </location>
</feature>
<feature type="compositionally biased region" description="Gly residues" evidence="1">
    <location>
        <begin position="217"/>
        <end position="252"/>
    </location>
</feature>
<feature type="compositionally biased region" description="Low complexity" evidence="1">
    <location>
        <begin position="253"/>
        <end position="272"/>
    </location>
</feature>
<proteinExistence type="predicted"/>
<dbReference type="EMBL" id="JBHSNW010000004">
    <property type="protein sequence ID" value="MFC5815480.1"/>
    <property type="molecule type" value="Genomic_DNA"/>
</dbReference>
<name>A0ABW1BQI0_9ACTN</name>
<evidence type="ECO:0000313" key="3">
    <source>
        <dbReference type="EMBL" id="MFC5815480.1"/>
    </source>
</evidence>
<organism evidence="3 4">
    <name type="scientific">Nonomuraea harbinensis</name>
    <dbReference type="NCBI Taxonomy" id="1286938"/>
    <lineage>
        <taxon>Bacteria</taxon>
        <taxon>Bacillati</taxon>
        <taxon>Actinomycetota</taxon>
        <taxon>Actinomycetes</taxon>
        <taxon>Streptosporangiales</taxon>
        <taxon>Streptosporangiaceae</taxon>
        <taxon>Nonomuraea</taxon>
    </lineage>
</organism>
<feature type="compositionally biased region" description="Basic and acidic residues" evidence="1">
    <location>
        <begin position="310"/>
        <end position="326"/>
    </location>
</feature>
<evidence type="ECO:0000256" key="1">
    <source>
        <dbReference type="SAM" id="MobiDB-lite"/>
    </source>
</evidence>
<dbReference type="Pfam" id="PF25547">
    <property type="entry name" value="WXG100_2"/>
    <property type="match status" value="1"/>
</dbReference>
<gene>
    <name evidence="3" type="ORF">ACFPUY_10335</name>
</gene>
<protein>
    <recommendedName>
        <fullName evidence="2">Outer membrane channel protein CpnT-like N-terminal domain-containing protein</fullName>
    </recommendedName>
</protein>
<feature type="region of interest" description="Disordered" evidence="1">
    <location>
        <begin position="406"/>
        <end position="443"/>
    </location>
</feature>
<reference evidence="4" key="1">
    <citation type="journal article" date="2019" name="Int. J. Syst. Evol. Microbiol.">
        <title>The Global Catalogue of Microorganisms (GCM) 10K type strain sequencing project: providing services to taxonomists for standard genome sequencing and annotation.</title>
        <authorList>
            <consortium name="The Broad Institute Genomics Platform"/>
            <consortium name="The Broad Institute Genome Sequencing Center for Infectious Disease"/>
            <person name="Wu L."/>
            <person name="Ma J."/>
        </authorList>
    </citation>
    <scope>NUCLEOTIDE SEQUENCE [LARGE SCALE GENOMIC DNA]</scope>
    <source>
        <strain evidence="4">CGMCC 4.7106</strain>
    </source>
</reference>
<accession>A0ABW1BQI0</accession>
<dbReference type="Proteomes" id="UP001596096">
    <property type="component" value="Unassembled WGS sequence"/>
</dbReference>
<comment type="caution">
    <text evidence="3">The sequence shown here is derived from an EMBL/GenBank/DDBJ whole genome shotgun (WGS) entry which is preliminary data.</text>
</comment>
<keyword evidence="4" id="KW-1185">Reference proteome</keyword>
<feature type="compositionally biased region" description="Polar residues" evidence="1">
    <location>
        <begin position="422"/>
        <end position="435"/>
    </location>
</feature>
<sequence>MSKQEIVTITSYASAPFGDRPCSTSQEINSWLNSTDPAYVRGAGQTYTFASSKVEQAISSLEEHAGRIAQIWKGPDASKARQALQLLHASGQELSTKMQQMGTALQSYAGHLETAREEAKRAPTDAEIDGNHLQGTGAEKPDIEQAAKNMIAQDAIHKLNTEIVTIFDSEVPDYIMYELPTVSLPGTGGGYENPGYPTGSGTRGPTFGSTAYDSSGGWAGAPGGTNPGGTNPGGTNPGGTNPGGTNPGGSDPGGTNPDGSTPGGTDPNDPGNPNNPDPGSPDPGAPGNQDPSRNPGSGTGDGTAPSVIGNEDRTTTDGGTRTDPRQTDLATVTPQTLTFTPTTLAPVTTTVAPPSVLTPVGSTPGVPSVIGSPGMLGGQSALGAAGRGLGGPMGGMPLMPFMGGAGGAGGGGGDYGDVERTTYLSEDPNSWTTGHDTTEPVIG</sequence>